<dbReference type="GO" id="GO:0005654">
    <property type="term" value="C:nucleoplasm"/>
    <property type="evidence" value="ECO:0007669"/>
    <property type="project" value="TreeGrafter"/>
</dbReference>
<dbReference type="GO" id="GO:0006289">
    <property type="term" value="P:nucleotide-excision repair"/>
    <property type="evidence" value="ECO:0007669"/>
    <property type="project" value="UniProtKB-UniRule"/>
</dbReference>
<comment type="subcellular location">
    <subcellularLocation>
        <location evidence="5">Nucleus</location>
    </subcellularLocation>
    <subcellularLocation>
        <location evidence="5">Cytoplasm</location>
    </subcellularLocation>
</comment>
<dbReference type="SUPFAM" id="SSF101238">
    <property type="entry name" value="XPC-binding domain"/>
    <property type="match status" value="1"/>
</dbReference>
<dbReference type="SMART" id="SM00213">
    <property type="entry name" value="UBQ"/>
    <property type="match status" value="1"/>
</dbReference>
<feature type="domain" description="UBA" evidence="7">
    <location>
        <begin position="126"/>
        <end position="166"/>
    </location>
</feature>
<dbReference type="InterPro" id="IPR015940">
    <property type="entry name" value="UBA"/>
</dbReference>
<reference evidence="9" key="1">
    <citation type="submission" date="2020-09" db="EMBL/GenBank/DDBJ databases">
        <authorList>
            <person name="Kikuchi T."/>
        </authorList>
    </citation>
    <scope>NUCLEOTIDE SEQUENCE</scope>
    <source>
        <strain evidence="9">SH1</strain>
    </source>
</reference>
<dbReference type="EMBL" id="CAJFCW020000002">
    <property type="protein sequence ID" value="CAG9094683.1"/>
    <property type="molecule type" value="Genomic_DNA"/>
</dbReference>
<accession>A0A811K953</accession>
<comment type="caution">
    <text evidence="9">The sequence shown here is derived from an EMBL/GenBank/DDBJ whole genome shotgun (WGS) entry which is preliminary data.</text>
</comment>
<evidence type="ECO:0000256" key="6">
    <source>
        <dbReference type="SAM" id="MobiDB-lite"/>
    </source>
</evidence>
<proteinExistence type="inferred from homology"/>
<evidence type="ECO:0000313" key="9">
    <source>
        <dbReference type="EMBL" id="CAD5211911.1"/>
    </source>
</evidence>
<feature type="compositionally biased region" description="Low complexity" evidence="6">
    <location>
        <begin position="95"/>
        <end position="111"/>
    </location>
</feature>
<keyword evidence="5" id="KW-0963">Cytoplasm</keyword>
<dbReference type="InterPro" id="IPR000626">
    <property type="entry name" value="Ubiquitin-like_dom"/>
</dbReference>
<feature type="region of interest" description="Disordered" evidence="6">
    <location>
        <begin position="84"/>
        <end position="130"/>
    </location>
</feature>
<dbReference type="FunFam" id="1.10.8.10:FF:000002">
    <property type="entry name" value="UV excision repair protein RAD23 homolog"/>
    <property type="match status" value="1"/>
</dbReference>
<dbReference type="AlphaFoldDB" id="A0A811K953"/>
<feature type="domain" description="Ubiquitin-like" evidence="8">
    <location>
        <begin position="5"/>
        <end position="83"/>
    </location>
</feature>
<dbReference type="PROSITE" id="PS50053">
    <property type="entry name" value="UBIQUITIN_2"/>
    <property type="match status" value="1"/>
</dbReference>
<dbReference type="Pfam" id="PF09280">
    <property type="entry name" value="XPC-binding"/>
    <property type="match status" value="1"/>
</dbReference>
<dbReference type="InterPro" id="IPR036353">
    <property type="entry name" value="XPC-bd_sf"/>
</dbReference>
<dbReference type="GO" id="GO:0043161">
    <property type="term" value="P:proteasome-mediated ubiquitin-dependent protein catabolic process"/>
    <property type="evidence" value="ECO:0007669"/>
    <property type="project" value="UniProtKB-UniRule"/>
</dbReference>
<dbReference type="GO" id="GO:0043130">
    <property type="term" value="F:ubiquitin binding"/>
    <property type="evidence" value="ECO:0007669"/>
    <property type="project" value="UniProtKB-UniRule"/>
</dbReference>
<dbReference type="PANTHER" id="PTHR10621">
    <property type="entry name" value="UV EXCISION REPAIR PROTEIN RAD23"/>
    <property type="match status" value="1"/>
</dbReference>
<dbReference type="InterPro" id="IPR029071">
    <property type="entry name" value="Ubiquitin-like_domsf"/>
</dbReference>
<dbReference type="CDD" id="cd14380">
    <property type="entry name" value="UBA2_Rad23"/>
    <property type="match status" value="1"/>
</dbReference>
<evidence type="ECO:0000313" key="10">
    <source>
        <dbReference type="Proteomes" id="UP000614601"/>
    </source>
</evidence>
<comment type="similarity">
    <text evidence="5">Belongs to the RAD23 family.</text>
</comment>
<dbReference type="SUPFAM" id="SSF54236">
    <property type="entry name" value="Ubiquitin-like"/>
    <property type="match status" value="1"/>
</dbReference>
<dbReference type="Proteomes" id="UP000614601">
    <property type="component" value="Unassembled WGS sequence"/>
</dbReference>
<evidence type="ECO:0000256" key="5">
    <source>
        <dbReference type="RuleBase" id="RU367049"/>
    </source>
</evidence>
<name>A0A811K953_9BILA</name>
<keyword evidence="1" id="KW-0677">Repeat</keyword>
<comment type="function">
    <text evidence="5">Multiubiquitin chain receptor involved in modulation of proteasomal degradation. Involved in nucleotide excision repair.</text>
</comment>
<evidence type="ECO:0000259" key="7">
    <source>
        <dbReference type="PROSITE" id="PS50030"/>
    </source>
</evidence>
<dbReference type="Gene3D" id="1.10.8.10">
    <property type="entry name" value="DNA helicase RuvA subunit, C-terminal domain"/>
    <property type="match status" value="2"/>
</dbReference>
<dbReference type="Gene3D" id="3.10.20.90">
    <property type="entry name" value="Phosphatidylinositol 3-kinase Catalytic Subunit, Chain A, domain 1"/>
    <property type="match status" value="1"/>
</dbReference>
<evidence type="ECO:0000256" key="2">
    <source>
        <dbReference type="ARBA" id="ARBA00022763"/>
    </source>
</evidence>
<keyword evidence="2 5" id="KW-0227">DNA damage</keyword>
<feature type="domain" description="UBA" evidence="7">
    <location>
        <begin position="277"/>
        <end position="317"/>
    </location>
</feature>
<dbReference type="PANTHER" id="PTHR10621:SF0">
    <property type="entry name" value="UV EXCISION REPAIR PROTEIN RAD23"/>
    <property type="match status" value="1"/>
</dbReference>
<dbReference type="CDD" id="cd14280">
    <property type="entry name" value="UBA1_Rad23_like"/>
    <property type="match status" value="1"/>
</dbReference>
<keyword evidence="3 5" id="KW-0234">DNA repair</keyword>
<keyword evidence="4 5" id="KW-0539">Nucleus</keyword>
<sequence>MGDQIEVTFKTITQKSFVFSFAPETTVADIKKKIETDKGVDEYEVERQKLIYNGKILEDTQVLKDVNVDPKKYIVVMVSRKKPAEPSVEEPAPKPQAEAAPAAASSSAEPATAPPAAPVGEEPFTPEQEEQVNTVAAMGYPRDEVIKAMRAAFFNADRAVEYLCTGIPEVDAGSRALDNPRPVSEEDDGPIGGDLSFLRDSPQFAQICSLVRNSPHMLSEVLGQVSQSNPELFDAIRQNQDEFLRMLNEDPIEGQEEGEDAAGAAAQAGHMTIAITESDRNAIQRLQSMGFPEQLVIEAYFACDKNEDLAVNYILGRMEES</sequence>
<protein>
    <recommendedName>
        <fullName evidence="5">UV excision repair protein RAD23</fullName>
    </recommendedName>
</protein>
<dbReference type="OrthoDB" id="419317at2759"/>
<evidence type="ECO:0000259" key="8">
    <source>
        <dbReference type="PROSITE" id="PS50053"/>
    </source>
</evidence>
<dbReference type="Pfam" id="PF00240">
    <property type="entry name" value="ubiquitin"/>
    <property type="match status" value="1"/>
</dbReference>
<dbReference type="SUPFAM" id="SSF46934">
    <property type="entry name" value="UBA-like"/>
    <property type="match status" value="2"/>
</dbReference>
<dbReference type="FunFam" id="1.10.8.10:FF:000003">
    <property type="entry name" value="UV excision repair protein RAD23 homolog"/>
    <property type="match status" value="1"/>
</dbReference>
<dbReference type="SMART" id="SM00165">
    <property type="entry name" value="UBA"/>
    <property type="match status" value="2"/>
</dbReference>
<gene>
    <name evidence="9" type="ORF">BOKJ2_LOCUS3938</name>
</gene>
<dbReference type="GO" id="GO:0031593">
    <property type="term" value="F:polyubiquitin modification-dependent protein binding"/>
    <property type="evidence" value="ECO:0007669"/>
    <property type="project" value="UniProtKB-UniRule"/>
</dbReference>
<dbReference type="Pfam" id="PF00627">
    <property type="entry name" value="UBA"/>
    <property type="match status" value="2"/>
</dbReference>
<evidence type="ECO:0000256" key="1">
    <source>
        <dbReference type="ARBA" id="ARBA00022737"/>
    </source>
</evidence>
<dbReference type="PROSITE" id="PS50030">
    <property type="entry name" value="UBA"/>
    <property type="match status" value="2"/>
</dbReference>
<dbReference type="GO" id="GO:0070628">
    <property type="term" value="F:proteasome binding"/>
    <property type="evidence" value="ECO:0007669"/>
    <property type="project" value="TreeGrafter"/>
</dbReference>
<dbReference type="InterPro" id="IPR004806">
    <property type="entry name" value="Rad23"/>
</dbReference>
<dbReference type="InterPro" id="IPR015360">
    <property type="entry name" value="XPC-bd"/>
</dbReference>
<dbReference type="GO" id="GO:0005829">
    <property type="term" value="C:cytosol"/>
    <property type="evidence" value="ECO:0007669"/>
    <property type="project" value="TreeGrafter"/>
</dbReference>
<dbReference type="FunFam" id="3.10.20.90:FF:000254">
    <property type="entry name" value="UV excision repair protein Rad23"/>
    <property type="match status" value="1"/>
</dbReference>
<dbReference type="EMBL" id="CAJFDH010000002">
    <property type="protein sequence ID" value="CAD5211911.1"/>
    <property type="molecule type" value="Genomic_DNA"/>
</dbReference>
<dbReference type="Proteomes" id="UP000783686">
    <property type="component" value="Unassembled WGS sequence"/>
</dbReference>
<evidence type="ECO:0000256" key="3">
    <source>
        <dbReference type="ARBA" id="ARBA00023204"/>
    </source>
</evidence>
<dbReference type="PRINTS" id="PR01839">
    <property type="entry name" value="RAD23PROTEIN"/>
</dbReference>
<evidence type="ECO:0000256" key="4">
    <source>
        <dbReference type="ARBA" id="ARBA00023242"/>
    </source>
</evidence>
<dbReference type="Gene3D" id="1.10.10.540">
    <property type="entry name" value="XPC-binding domain"/>
    <property type="match status" value="1"/>
</dbReference>
<dbReference type="CDD" id="cd01805">
    <property type="entry name" value="Ubl_Rad23"/>
    <property type="match status" value="1"/>
</dbReference>
<dbReference type="GO" id="GO:0003684">
    <property type="term" value="F:damaged DNA binding"/>
    <property type="evidence" value="ECO:0007669"/>
    <property type="project" value="UniProtKB-UniRule"/>
</dbReference>
<keyword evidence="10" id="KW-1185">Reference proteome</keyword>
<organism evidence="9 10">
    <name type="scientific">Bursaphelenchus okinawaensis</name>
    <dbReference type="NCBI Taxonomy" id="465554"/>
    <lineage>
        <taxon>Eukaryota</taxon>
        <taxon>Metazoa</taxon>
        <taxon>Ecdysozoa</taxon>
        <taxon>Nematoda</taxon>
        <taxon>Chromadorea</taxon>
        <taxon>Rhabditida</taxon>
        <taxon>Tylenchina</taxon>
        <taxon>Tylenchomorpha</taxon>
        <taxon>Aphelenchoidea</taxon>
        <taxon>Aphelenchoididae</taxon>
        <taxon>Bursaphelenchus</taxon>
    </lineage>
</organism>
<dbReference type="InterPro" id="IPR009060">
    <property type="entry name" value="UBA-like_sf"/>
</dbReference>